<evidence type="ECO:0000256" key="3">
    <source>
        <dbReference type="ARBA" id="ARBA00023274"/>
    </source>
</evidence>
<keyword evidence="7" id="KW-1185">Reference proteome</keyword>
<dbReference type="Proteomes" id="UP000419144">
    <property type="component" value="Unassembled WGS sequence"/>
</dbReference>
<dbReference type="FunFam" id="3.30.1360.210:FF:000004">
    <property type="entry name" value="60S ribosomal protein L22"/>
    <property type="match status" value="1"/>
</dbReference>
<dbReference type="VEuPathDB" id="TriTrypDB:LtaPh_3633700"/>
<dbReference type="InterPro" id="IPR038526">
    <property type="entry name" value="Ribosomal_eL22_sf"/>
</dbReference>
<dbReference type="GO" id="GO:0003735">
    <property type="term" value="F:structural constituent of ribosome"/>
    <property type="evidence" value="ECO:0007669"/>
    <property type="project" value="InterPro"/>
</dbReference>
<dbReference type="GO" id="GO:0005840">
    <property type="term" value="C:ribosome"/>
    <property type="evidence" value="ECO:0007669"/>
    <property type="project" value="UniProtKB-KW"/>
</dbReference>
<dbReference type="GO" id="GO:0003723">
    <property type="term" value="F:RNA binding"/>
    <property type="evidence" value="ECO:0007669"/>
    <property type="project" value="TreeGrafter"/>
</dbReference>
<keyword evidence="3" id="KW-0687">Ribonucleoprotein</keyword>
<dbReference type="Gene3D" id="3.30.1360.210">
    <property type="match status" value="1"/>
</dbReference>
<dbReference type="PANTHER" id="PTHR10064:SF0">
    <property type="entry name" value="FI24544P1-RELATED"/>
    <property type="match status" value="1"/>
</dbReference>
<organism evidence="6 7">
    <name type="scientific">Leishmania tarentolae</name>
    <name type="common">Sauroleishmania tarentolae</name>
    <dbReference type="NCBI Taxonomy" id="5689"/>
    <lineage>
        <taxon>Eukaryota</taxon>
        <taxon>Discoba</taxon>
        <taxon>Euglenozoa</taxon>
        <taxon>Kinetoplastea</taxon>
        <taxon>Metakinetoplastina</taxon>
        <taxon>Trypanosomatida</taxon>
        <taxon>Trypanosomatidae</taxon>
        <taxon>Leishmaniinae</taxon>
        <taxon>Leishmania</taxon>
        <taxon>lizard Leishmania</taxon>
    </lineage>
</organism>
<dbReference type="Pfam" id="PF01776">
    <property type="entry name" value="Ribosomal_L22e"/>
    <property type="match status" value="1"/>
</dbReference>
<dbReference type="PANTHER" id="PTHR10064">
    <property type="entry name" value="60S RIBOSOMAL PROTEIN L22"/>
    <property type="match status" value="1"/>
</dbReference>
<comment type="similarity">
    <text evidence="1">Belongs to the eukaryotic ribosomal protein eL22 family.</text>
</comment>
<protein>
    <recommendedName>
        <fullName evidence="4">Large ribosomal subunit protein eL22</fullName>
    </recommendedName>
    <alternativeName>
        <fullName evidence="5">60S ribosomal protein L22</fullName>
    </alternativeName>
</protein>
<proteinExistence type="inferred from homology"/>
<accession>A0A640KW05</accession>
<evidence type="ECO:0000256" key="4">
    <source>
        <dbReference type="ARBA" id="ARBA00040613"/>
    </source>
</evidence>
<gene>
    <name evidence="6" type="ORF">LtaPh_3633700</name>
</gene>
<reference evidence="6" key="1">
    <citation type="submission" date="2019-11" db="EMBL/GenBank/DDBJ databases">
        <title>Leishmania tarentolae CDS.</title>
        <authorList>
            <person name="Goto Y."/>
            <person name="Yamagishi J."/>
        </authorList>
    </citation>
    <scope>NUCLEOTIDE SEQUENCE [LARGE SCALE GENOMIC DNA]</scope>
    <source>
        <strain evidence="6">Parrot Tar II</strain>
    </source>
</reference>
<dbReference type="OrthoDB" id="275442at2759"/>
<keyword evidence="2 6" id="KW-0689">Ribosomal protein</keyword>
<dbReference type="GO" id="GO:0002181">
    <property type="term" value="P:cytoplasmic translation"/>
    <property type="evidence" value="ECO:0007669"/>
    <property type="project" value="TreeGrafter"/>
</dbReference>
<dbReference type="AlphaFoldDB" id="A0A640KW05"/>
<name>A0A640KW05_LEITA</name>
<dbReference type="EMBL" id="BLBS01000057">
    <property type="protein sequence ID" value="GET93411.1"/>
    <property type="molecule type" value="Genomic_DNA"/>
</dbReference>
<dbReference type="InterPro" id="IPR002671">
    <property type="entry name" value="Ribosomal_eL22"/>
</dbReference>
<sequence length="239" mass="27269">MPTRAPLSSRRLFYPSRDFGRQEQCSDPLFFVRVVQCFSSPLLQSDPPACWFSLCTFALHSSSFFLLCHYPPSCGFSPVLRISPTAACALSRLRRRIISVALPPPASSAKMVAVRAKVGSRSYIRQKQLAKGKKVFKIDCSIPAADGIFSEDVLSNFEQFFQENTKLNGRKGTLSDKVRLSMNDNVLTISTTMAYRKKYFKYLTKKFLKKKDLRDWIRILATGKGTYQLKYFNIQDQEE</sequence>
<evidence type="ECO:0000256" key="5">
    <source>
        <dbReference type="ARBA" id="ARBA00041214"/>
    </source>
</evidence>
<evidence type="ECO:0000313" key="7">
    <source>
        <dbReference type="Proteomes" id="UP000419144"/>
    </source>
</evidence>
<comment type="caution">
    <text evidence="6">The sequence shown here is derived from an EMBL/GenBank/DDBJ whole genome shotgun (WGS) entry which is preliminary data.</text>
</comment>
<evidence type="ECO:0000256" key="1">
    <source>
        <dbReference type="ARBA" id="ARBA00007817"/>
    </source>
</evidence>
<evidence type="ECO:0000313" key="6">
    <source>
        <dbReference type="EMBL" id="GET93411.1"/>
    </source>
</evidence>
<evidence type="ECO:0000256" key="2">
    <source>
        <dbReference type="ARBA" id="ARBA00022980"/>
    </source>
</evidence>
<dbReference type="GO" id="GO:1990904">
    <property type="term" value="C:ribonucleoprotein complex"/>
    <property type="evidence" value="ECO:0007669"/>
    <property type="project" value="UniProtKB-KW"/>
</dbReference>